<gene>
    <name evidence="1" type="ORF">GTP81_23860</name>
</gene>
<accession>A0A845HQK4</accession>
<evidence type="ECO:0000313" key="1">
    <source>
        <dbReference type="EMBL" id="MYN19785.1"/>
    </source>
</evidence>
<dbReference type="EMBL" id="WWCV01000054">
    <property type="protein sequence ID" value="MYN19785.1"/>
    <property type="molecule type" value="Genomic_DNA"/>
</dbReference>
<comment type="caution">
    <text evidence="1">The sequence shown here is derived from an EMBL/GenBank/DDBJ whole genome shotgun (WGS) entry which is preliminary data.</text>
</comment>
<name>A0A845HQK4_9BURK</name>
<dbReference type="AlphaFoldDB" id="A0A845HQK4"/>
<sequence>MTSDLIAEDDYPDPSLDELGVGALFTEAPEPFHDLLAAPAEQIDELLPLMPQRTTAPQTWVVTVADAKFHWYDLVAGFPEIPDIRDPVGRHLRRMQFDLEATMEKRLIYFAVNRPRVRFDPSRSTSWGFFSLKLTVPILVGAEGKRDSITIELEVPFAATLKKPSVVVTDRFITLNWGGLIEALSIHDVLQQYENTLTFQSKVQYVGQTKDPLGRLARARLPAVQKVHQQFSEDNDMLLLIQRMNVEVVSNDGDPAELPANDNPVAADVLLKDRIDAVECALIRYFEGPQMHGRSDKEADVRKQRVRQIKEINNLESFRIDLRLENAGKYHDLFSAHAGVSRSHIIDCAIADDGEVLVSRVPDKVKAKP</sequence>
<evidence type="ECO:0000313" key="2">
    <source>
        <dbReference type="Proteomes" id="UP000484875"/>
    </source>
</evidence>
<reference evidence="1 2" key="1">
    <citation type="submission" date="2019-12" db="EMBL/GenBank/DDBJ databases">
        <title>Novel species isolated from a subtropical stream in China.</title>
        <authorList>
            <person name="Lu H."/>
        </authorList>
    </citation>
    <scope>NUCLEOTIDE SEQUENCE [LARGE SCALE GENOMIC DNA]</scope>
    <source>
        <strain evidence="1 2">FT107W</strain>
    </source>
</reference>
<protein>
    <submittedName>
        <fullName evidence="1">Uncharacterized protein</fullName>
    </submittedName>
</protein>
<organism evidence="1 2">
    <name type="scientific">Duganella vulcania</name>
    <dbReference type="NCBI Taxonomy" id="2692166"/>
    <lineage>
        <taxon>Bacteria</taxon>
        <taxon>Pseudomonadati</taxon>
        <taxon>Pseudomonadota</taxon>
        <taxon>Betaproteobacteria</taxon>
        <taxon>Burkholderiales</taxon>
        <taxon>Oxalobacteraceae</taxon>
        <taxon>Telluria group</taxon>
        <taxon>Duganella</taxon>
    </lineage>
</organism>
<proteinExistence type="predicted"/>
<dbReference type="Proteomes" id="UP000484875">
    <property type="component" value="Unassembled WGS sequence"/>
</dbReference>
<dbReference type="RefSeq" id="WP_161092175.1">
    <property type="nucleotide sequence ID" value="NZ_WWCV01000054.1"/>
</dbReference>
<keyword evidence="2" id="KW-1185">Reference proteome</keyword>